<evidence type="ECO:0000256" key="6">
    <source>
        <dbReference type="ARBA" id="ARBA00022840"/>
    </source>
</evidence>
<dbReference type="EC" id="2.7.11.-" evidence="10"/>
<keyword evidence="13" id="KW-1185">Reference proteome</keyword>
<proteinExistence type="inferred from homology"/>
<comment type="catalytic activity">
    <reaction evidence="9">
        <text>L-seryl-[pyruvate dehydrogenase E1 alpha subunit] + ATP = O-phospho-L-seryl-[pyruvate dehydrogenase E1 alpha subunit] + ADP + H(+)</text>
        <dbReference type="Rhea" id="RHEA:23052"/>
        <dbReference type="Rhea" id="RHEA-COMP:13689"/>
        <dbReference type="Rhea" id="RHEA-COMP:13690"/>
        <dbReference type="ChEBI" id="CHEBI:15378"/>
        <dbReference type="ChEBI" id="CHEBI:29999"/>
        <dbReference type="ChEBI" id="CHEBI:30616"/>
        <dbReference type="ChEBI" id="CHEBI:83421"/>
        <dbReference type="ChEBI" id="CHEBI:456216"/>
        <dbReference type="EC" id="2.7.11.2"/>
    </reaction>
</comment>
<evidence type="ECO:0000259" key="11">
    <source>
        <dbReference type="PROSITE" id="PS50109"/>
    </source>
</evidence>
<evidence type="ECO:0000313" key="13">
    <source>
        <dbReference type="Proteomes" id="UP000030764"/>
    </source>
</evidence>
<dbReference type="PROSITE" id="PS50109">
    <property type="entry name" value="HIS_KIN"/>
    <property type="match status" value="1"/>
</dbReference>
<evidence type="ECO:0000256" key="10">
    <source>
        <dbReference type="RuleBase" id="RU366032"/>
    </source>
</evidence>
<dbReference type="Proteomes" id="UP000030764">
    <property type="component" value="Unassembled WGS sequence"/>
</dbReference>
<keyword evidence="8 10" id="KW-0496">Mitochondrion</keyword>
<dbReference type="PANTHER" id="PTHR11947">
    <property type="entry name" value="PYRUVATE DEHYDROGENASE KINASE"/>
    <property type="match status" value="1"/>
</dbReference>
<gene>
    <name evidence="12" type="ORF">M513_12227</name>
</gene>
<dbReference type="GO" id="GO:0004740">
    <property type="term" value="F:pyruvate dehydrogenase (acetyl-transferring) kinase activity"/>
    <property type="evidence" value="ECO:0007669"/>
    <property type="project" value="UniProtKB-EC"/>
</dbReference>
<dbReference type="GO" id="GO:0005759">
    <property type="term" value="C:mitochondrial matrix"/>
    <property type="evidence" value="ECO:0007669"/>
    <property type="project" value="UniProtKB-SubCell"/>
</dbReference>
<dbReference type="InterPro" id="IPR003594">
    <property type="entry name" value="HATPase_dom"/>
</dbReference>
<dbReference type="InterPro" id="IPR039028">
    <property type="entry name" value="BCKD/PDK"/>
</dbReference>
<dbReference type="EMBL" id="KL363348">
    <property type="protein sequence ID" value="KFD46905.1"/>
    <property type="molecule type" value="Genomic_DNA"/>
</dbReference>
<dbReference type="AlphaFoldDB" id="A0A085LPK9"/>
<feature type="domain" description="Histidine kinase" evidence="11">
    <location>
        <begin position="255"/>
        <end position="379"/>
    </location>
</feature>
<evidence type="ECO:0000256" key="4">
    <source>
        <dbReference type="ARBA" id="ARBA00022741"/>
    </source>
</evidence>
<keyword evidence="3 10" id="KW-0808">Transferase</keyword>
<evidence type="ECO:0000313" key="12">
    <source>
        <dbReference type="EMBL" id="KFD46905.1"/>
    </source>
</evidence>
<evidence type="ECO:0000256" key="1">
    <source>
        <dbReference type="ARBA" id="ARBA00004305"/>
    </source>
</evidence>
<dbReference type="SMART" id="SM00387">
    <property type="entry name" value="HATPase_c"/>
    <property type="match status" value="1"/>
</dbReference>
<keyword evidence="6 10" id="KW-0067">ATP-binding</keyword>
<organism evidence="12 13">
    <name type="scientific">Trichuris suis</name>
    <name type="common">pig whipworm</name>
    <dbReference type="NCBI Taxonomy" id="68888"/>
    <lineage>
        <taxon>Eukaryota</taxon>
        <taxon>Metazoa</taxon>
        <taxon>Ecdysozoa</taxon>
        <taxon>Nematoda</taxon>
        <taxon>Enoplea</taxon>
        <taxon>Dorylaimia</taxon>
        <taxon>Trichinellida</taxon>
        <taxon>Trichuridae</taxon>
        <taxon>Trichuris</taxon>
    </lineage>
</organism>
<evidence type="ECO:0000256" key="5">
    <source>
        <dbReference type="ARBA" id="ARBA00022777"/>
    </source>
</evidence>
<evidence type="ECO:0000256" key="9">
    <source>
        <dbReference type="ARBA" id="ARBA00048201"/>
    </source>
</evidence>
<dbReference type="PANTHER" id="PTHR11947:SF3">
    <property type="entry name" value="[PYRUVATE DEHYDROGENASE (ACETYL-TRANSFERRING)] KINASE, MITOCHONDRIAL"/>
    <property type="match status" value="1"/>
</dbReference>
<keyword evidence="7" id="KW-0809">Transit peptide</keyword>
<dbReference type="CDD" id="cd16929">
    <property type="entry name" value="HATPase_PDK-like"/>
    <property type="match status" value="1"/>
</dbReference>
<protein>
    <recommendedName>
        <fullName evidence="10">Protein-serine/threonine kinase</fullName>
        <ecNumber evidence="10">2.7.11.-</ecNumber>
    </recommendedName>
</protein>
<dbReference type="Gene3D" id="1.20.140.20">
    <property type="entry name" value="Alpha-ketoacid/pyruvate dehydrogenase kinase, N-terminal domain"/>
    <property type="match status" value="1"/>
</dbReference>
<dbReference type="Pfam" id="PF02518">
    <property type="entry name" value="HATPase_c"/>
    <property type="match status" value="1"/>
</dbReference>
<dbReference type="InterPro" id="IPR018955">
    <property type="entry name" value="BCDHK/PDK_N"/>
</dbReference>
<sequence>MRLTHRTLLSLMKRIGGKVDDYAQYRPSALSMQNLIDFDYRFFELPMFSPVLGRKAEEKASFNFLRKELLVRLANVMKEVALLPESLLGTPSAMLVYQWYQESFQDLLQFENVEYNPNISNDFTTQLTQIVNRHNTVVETMAEGLMEMKASHGIDPVTQKNIQFFLNRFYLSRISIRMLINQHLILFGQATHPFYQSSQHIGCIDPNCDVIGIIEDAYENARFLCDRYYLRSPGMKLECKNDLQPSQPITIVYVPSHLYHIMHELLKNALRAVTEYQQDKDSLPDVHVQVVKGKEDLSIRISDNGGGVPCRLVGNLFNYLYTTASLPSPEIHEPSAPMAGLGYGLPVSRLYARYFHGDLFLVSMEGYGSDAYVYLKALAVEASEVIPAYTAMSKKMFNNVEKSSQWSRAVPTGSF</sequence>
<evidence type="ECO:0000256" key="2">
    <source>
        <dbReference type="ARBA" id="ARBA00006155"/>
    </source>
</evidence>
<dbReference type="InterPro" id="IPR036890">
    <property type="entry name" value="HATPase_C_sf"/>
</dbReference>
<dbReference type="GO" id="GO:0005524">
    <property type="term" value="F:ATP binding"/>
    <property type="evidence" value="ECO:0007669"/>
    <property type="project" value="UniProtKB-UniRule"/>
</dbReference>
<evidence type="ECO:0000256" key="3">
    <source>
        <dbReference type="ARBA" id="ARBA00022679"/>
    </source>
</evidence>
<dbReference type="InterPro" id="IPR005467">
    <property type="entry name" value="His_kinase_dom"/>
</dbReference>
<dbReference type="SUPFAM" id="SSF55874">
    <property type="entry name" value="ATPase domain of HSP90 chaperone/DNA topoisomerase II/histidine kinase"/>
    <property type="match status" value="1"/>
</dbReference>
<comment type="similarity">
    <text evidence="2 10">Belongs to the PDK/BCKDK protein kinase family.</text>
</comment>
<evidence type="ECO:0000256" key="7">
    <source>
        <dbReference type="ARBA" id="ARBA00022946"/>
    </source>
</evidence>
<comment type="subcellular location">
    <subcellularLocation>
        <location evidence="1 10">Mitochondrion matrix</location>
    </subcellularLocation>
</comment>
<dbReference type="SUPFAM" id="SSF69012">
    <property type="entry name" value="alpha-ketoacid dehydrogenase kinase, N-terminal domain"/>
    <property type="match status" value="1"/>
</dbReference>
<evidence type="ECO:0000256" key="8">
    <source>
        <dbReference type="ARBA" id="ARBA00023128"/>
    </source>
</evidence>
<dbReference type="Gene3D" id="3.30.565.10">
    <property type="entry name" value="Histidine kinase-like ATPase, C-terminal domain"/>
    <property type="match status" value="1"/>
</dbReference>
<dbReference type="FunFam" id="3.30.565.10:FF:000007">
    <property type="entry name" value="Mitochondrial pyruvate dehydrogenase kinase isoform 2"/>
    <property type="match status" value="1"/>
</dbReference>
<keyword evidence="5 10" id="KW-0418">Kinase</keyword>
<accession>A0A085LPK9</accession>
<dbReference type="Pfam" id="PF10436">
    <property type="entry name" value="BCDHK_Adom3"/>
    <property type="match status" value="1"/>
</dbReference>
<keyword evidence="4 10" id="KW-0547">Nucleotide-binding</keyword>
<dbReference type="InterPro" id="IPR036784">
    <property type="entry name" value="AK/P_DHK_N_sf"/>
</dbReference>
<dbReference type="GO" id="GO:0010906">
    <property type="term" value="P:regulation of glucose metabolic process"/>
    <property type="evidence" value="ECO:0007669"/>
    <property type="project" value="TreeGrafter"/>
</dbReference>
<reference evidence="12 13" key="1">
    <citation type="journal article" date="2014" name="Nat. Genet.">
        <title>Genome and transcriptome of the porcine whipworm Trichuris suis.</title>
        <authorList>
            <person name="Jex A.R."/>
            <person name="Nejsum P."/>
            <person name="Schwarz E.M."/>
            <person name="Hu L."/>
            <person name="Young N.D."/>
            <person name="Hall R.S."/>
            <person name="Korhonen P.K."/>
            <person name="Liao S."/>
            <person name="Thamsborg S."/>
            <person name="Xia J."/>
            <person name="Xu P."/>
            <person name="Wang S."/>
            <person name="Scheerlinck J.P."/>
            <person name="Hofmann A."/>
            <person name="Sternberg P.W."/>
            <person name="Wang J."/>
            <person name="Gasser R.B."/>
        </authorList>
    </citation>
    <scope>NUCLEOTIDE SEQUENCE [LARGE SCALE GENOMIC DNA]</scope>
    <source>
        <strain evidence="12">DCEP-RM93M</strain>
    </source>
</reference>
<name>A0A085LPK9_9BILA</name>